<name>A0A9W7FUX3_9STRA</name>
<evidence type="ECO:0000256" key="1">
    <source>
        <dbReference type="SAM" id="SignalP"/>
    </source>
</evidence>
<protein>
    <submittedName>
        <fullName evidence="2">Uncharacterized protein</fullName>
    </submittedName>
</protein>
<keyword evidence="1" id="KW-0732">Signal</keyword>
<dbReference type="EMBL" id="BRXW01000344">
    <property type="protein sequence ID" value="GMI18703.1"/>
    <property type="molecule type" value="Genomic_DNA"/>
</dbReference>
<dbReference type="Proteomes" id="UP001165122">
    <property type="component" value="Unassembled WGS sequence"/>
</dbReference>
<feature type="signal peptide" evidence="1">
    <location>
        <begin position="1"/>
        <end position="18"/>
    </location>
</feature>
<comment type="caution">
    <text evidence="2">The sequence shown here is derived from an EMBL/GenBank/DDBJ whole genome shotgun (WGS) entry which is preliminary data.</text>
</comment>
<accession>A0A9W7FUX3</accession>
<evidence type="ECO:0000313" key="3">
    <source>
        <dbReference type="Proteomes" id="UP001165122"/>
    </source>
</evidence>
<feature type="chain" id="PRO_5040851905" evidence="1">
    <location>
        <begin position="19"/>
        <end position="89"/>
    </location>
</feature>
<evidence type="ECO:0000313" key="2">
    <source>
        <dbReference type="EMBL" id="GMI18703.1"/>
    </source>
</evidence>
<proteinExistence type="predicted"/>
<reference evidence="3" key="1">
    <citation type="journal article" date="2023" name="Commun. Biol.">
        <title>Genome analysis of Parmales, the sister group of diatoms, reveals the evolutionary specialization of diatoms from phago-mixotrophs to photoautotrophs.</title>
        <authorList>
            <person name="Ban H."/>
            <person name="Sato S."/>
            <person name="Yoshikawa S."/>
            <person name="Yamada K."/>
            <person name="Nakamura Y."/>
            <person name="Ichinomiya M."/>
            <person name="Sato N."/>
            <person name="Blanc-Mathieu R."/>
            <person name="Endo H."/>
            <person name="Kuwata A."/>
            <person name="Ogata H."/>
        </authorList>
    </citation>
    <scope>NUCLEOTIDE SEQUENCE [LARGE SCALE GENOMIC DNA]</scope>
    <source>
        <strain evidence="3">NIES 3700</strain>
    </source>
</reference>
<dbReference type="AlphaFoldDB" id="A0A9W7FUX3"/>
<sequence>MSNLHPLLPLLFTTFISPLPDYTPPPPSLPLLLNLLTTDKPVGYSIDVNRCRSWIDSFISSNNVLVLEDRFKPENIESSDFDDGKTNLF</sequence>
<organism evidence="2 3">
    <name type="scientific">Triparma laevis f. longispina</name>
    <dbReference type="NCBI Taxonomy" id="1714387"/>
    <lineage>
        <taxon>Eukaryota</taxon>
        <taxon>Sar</taxon>
        <taxon>Stramenopiles</taxon>
        <taxon>Ochrophyta</taxon>
        <taxon>Bolidophyceae</taxon>
        <taxon>Parmales</taxon>
        <taxon>Triparmaceae</taxon>
        <taxon>Triparma</taxon>
    </lineage>
</organism>
<gene>
    <name evidence="2" type="ORF">TrLO_g4576</name>
</gene>
<keyword evidence="3" id="KW-1185">Reference proteome</keyword>